<organism evidence="1 2">
    <name type="scientific">Plutella xylostella</name>
    <name type="common">Diamondback moth</name>
    <name type="synonym">Plutella maculipennis</name>
    <dbReference type="NCBI Taxonomy" id="51655"/>
    <lineage>
        <taxon>Eukaryota</taxon>
        <taxon>Metazoa</taxon>
        <taxon>Ecdysozoa</taxon>
        <taxon>Arthropoda</taxon>
        <taxon>Hexapoda</taxon>
        <taxon>Insecta</taxon>
        <taxon>Pterygota</taxon>
        <taxon>Neoptera</taxon>
        <taxon>Endopterygota</taxon>
        <taxon>Lepidoptera</taxon>
        <taxon>Glossata</taxon>
        <taxon>Ditrysia</taxon>
        <taxon>Yponomeutoidea</taxon>
        <taxon>Plutellidae</taxon>
        <taxon>Plutella</taxon>
    </lineage>
</organism>
<dbReference type="SUPFAM" id="SSF56219">
    <property type="entry name" value="DNase I-like"/>
    <property type="match status" value="1"/>
</dbReference>
<reference evidence="1 2" key="1">
    <citation type="submission" date="2021-06" db="EMBL/GenBank/DDBJ databases">
        <title>A haploid diamondback moth (Plutella xylostella L.) genome assembly resolves 31 chromosomes and identifies a diamide resistance mutation.</title>
        <authorList>
            <person name="Ward C.M."/>
            <person name="Perry K.D."/>
            <person name="Baker G."/>
            <person name="Powis K."/>
            <person name="Heckel D.G."/>
            <person name="Baxter S.W."/>
        </authorList>
    </citation>
    <scope>NUCLEOTIDE SEQUENCE [LARGE SCALE GENOMIC DNA]</scope>
    <source>
        <strain evidence="1 2">LV</strain>
        <tissue evidence="1">Single pupa</tissue>
    </source>
</reference>
<dbReference type="Proteomes" id="UP000823941">
    <property type="component" value="Chromosome 1"/>
</dbReference>
<dbReference type="InterPro" id="IPR036691">
    <property type="entry name" value="Endo/exonu/phosph_ase_sf"/>
</dbReference>
<accession>A0ABQ7R894</accession>
<evidence type="ECO:0000313" key="1">
    <source>
        <dbReference type="EMBL" id="KAG7313506.1"/>
    </source>
</evidence>
<evidence type="ECO:0008006" key="3">
    <source>
        <dbReference type="Google" id="ProtNLM"/>
    </source>
</evidence>
<comment type="caution">
    <text evidence="1">The sequence shown here is derived from an EMBL/GenBank/DDBJ whole genome shotgun (WGS) entry which is preliminary data.</text>
</comment>
<sequence>MNTGQDELLVSVEKFKPDILALNETWMKEGQDIVCAPKIPGYILKLSPRPNDQRRGASASISGADCALAWSRTQPPHWSSCGWRCACRAPGLWPSAPPTGLTHLTVPASARETHWMP</sequence>
<dbReference type="EMBL" id="JAHIBW010000001">
    <property type="protein sequence ID" value="KAG7313506.1"/>
    <property type="molecule type" value="Genomic_DNA"/>
</dbReference>
<gene>
    <name evidence="1" type="ORF">JYU34_000644</name>
</gene>
<proteinExistence type="predicted"/>
<protein>
    <recommendedName>
        <fullName evidence="3">Endonuclease/exonuclease/phosphatase domain-containing protein</fullName>
    </recommendedName>
</protein>
<keyword evidence="2" id="KW-1185">Reference proteome</keyword>
<evidence type="ECO:0000313" key="2">
    <source>
        <dbReference type="Proteomes" id="UP000823941"/>
    </source>
</evidence>
<name>A0ABQ7R894_PLUXY</name>